<dbReference type="Proteomes" id="UP000001593">
    <property type="component" value="Unassembled WGS sequence"/>
</dbReference>
<keyword evidence="7" id="KW-0675">Receptor</keyword>
<proteinExistence type="predicted"/>
<evidence type="ECO:0000256" key="9">
    <source>
        <dbReference type="ARBA" id="ARBA00023224"/>
    </source>
</evidence>
<evidence type="ECO:0000313" key="13">
    <source>
        <dbReference type="Proteomes" id="UP000001593"/>
    </source>
</evidence>
<dbReference type="PANTHER" id="PTHR24246">
    <property type="entry name" value="OLFACTORY RECEPTOR AND ADENOSINE RECEPTOR"/>
    <property type="match status" value="1"/>
</dbReference>
<accession>A7RRT1</accession>
<evidence type="ECO:0000256" key="2">
    <source>
        <dbReference type="ARBA" id="ARBA00022475"/>
    </source>
</evidence>
<organism evidence="12 13">
    <name type="scientific">Nematostella vectensis</name>
    <name type="common">Starlet sea anemone</name>
    <dbReference type="NCBI Taxonomy" id="45351"/>
    <lineage>
        <taxon>Eukaryota</taxon>
        <taxon>Metazoa</taxon>
        <taxon>Cnidaria</taxon>
        <taxon>Anthozoa</taxon>
        <taxon>Hexacorallia</taxon>
        <taxon>Actiniaria</taxon>
        <taxon>Edwardsiidae</taxon>
        <taxon>Nematostella</taxon>
    </lineage>
</organism>
<name>A7RRT1_NEMVE</name>
<keyword evidence="5" id="KW-0297">G-protein coupled receptor</keyword>
<evidence type="ECO:0000256" key="5">
    <source>
        <dbReference type="ARBA" id="ARBA00023040"/>
    </source>
</evidence>
<keyword evidence="3 10" id="KW-0812">Transmembrane</keyword>
<evidence type="ECO:0000256" key="6">
    <source>
        <dbReference type="ARBA" id="ARBA00023136"/>
    </source>
</evidence>
<gene>
    <name evidence="12" type="ORF">NEMVEDRAFT_v1g201161</name>
</gene>
<evidence type="ECO:0000259" key="11">
    <source>
        <dbReference type="PROSITE" id="PS50262"/>
    </source>
</evidence>
<dbReference type="GO" id="GO:0007186">
    <property type="term" value="P:G protein-coupled receptor signaling pathway"/>
    <property type="evidence" value="ECO:0000318"/>
    <property type="project" value="GO_Central"/>
</dbReference>
<dbReference type="PhylomeDB" id="A7RRT1"/>
<feature type="transmembrane region" description="Helical" evidence="10">
    <location>
        <begin position="7"/>
        <end position="31"/>
    </location>
</feature>
<keyword evidence="9" id="KW-0807">Transducer</keyword>
<dbReference type="InParanoid" id="A7RRT1"/>
<dbReference type="PANTHER" id="PTHR24246:SF27">
    <property type="entry name" value="ADENOSINE RECEPTOR, ISOFORM A"/>
    <property type="match status" value="1"/>
</dbReference>
<dbReference type="PROSITE" id="PS50262">
    <property type="entry name" value="G_PROTEIN_RECEP_F1_2"/>
    <property type="match status" value="1"/>
</dbReference>
<dbReference type="SUPFAM" id="SSF81321">
    <property type="entry name" value="Family A G protein-coupled receptor-like"/>
    <property type="match status" value="1"/>
</dbReference>
<dbReference type="InterPro" id="IPR000276">
    <property type="entry name" value="GPCR_Rhodpsn"/>
</dbReference>
<keyword evidence="4 10" id="KW-1133">Transmembrane helix</keyword>
<dbReference type="GO" id="GO:0001609">
    <property type="term" value="F:G protein-coupled adenosine receptor activity"/>
    <property type="evidence" value="ECO:0000318"/>
    <property type="project" value="GO_Central"/>
</dbReference>
<reference evidence="12 13" key="1">
    <citation type="journal article" date="2007" name="Science">
        <title>Sea anemone genome reveals ancestral eumetazoan gene repertoire and genomic organization.</title>
        <authorList>
            <person name="Putnam N.H."/>
            <person name="Srivastava M."/>
            <person name="Hellsten U."/>
            <person name="Dirks B."/>
            <person name="Chapman J."/>
            <person name="Salamov A."/>
            <person name="Terry A."/>
            <person name="Shapiro H."/>
            <person name="Lindquist E."/>
            <person name="Kapitonov V.V."/>
            <person name="Jurka J."/>
            <person name="Genikhovich G."/>
            <person name="Grigoriev I.V."/>
            <person name="Lucas S.M."/>
            <person name="Steele R.E."/>
            <person name="Finnerty J.R."/>
            <person name="Technau U."/>
            <person name="Martindale M.Q."/>
            <person name="Rokhsar D.S."/>
        </authorList>
    </citation>
    <scope>NUCLEOTIDE SEQUENCE [LARGE SCALE GENOMIC DNA]</scope>
    <source>
        <strain evidence="13">CH2 X CH6</strain>
    </source>
</reference>
<dbReference type="HOGENOM" id="CLU_1416700_0_0_1"/>
<keyword evidence="8" id="KW-0325">Glycoprotein</keyword>
<evidence type="ECO:0000256" key="4">
    <source>
        <dbReference type="ARBA" id="ARBA00022989"/>
    </source>
</evidence>
<evidence type="ECO:0000256" key="7">
    <source>
        <dbReference type="ARBA" id="ARBA00023170"/>
    </source>
</evidence>
<keyword evidence="13" id="KW-1185">Reference proteome</keyword>
<evidence type="ECO:0000313" key="12">
    <source>
        <dbReference type="EMBL" id="EDO45817.1"/>
    </source>
</evidence>
<keyword evidence="2" id="KW-1003">Cell membrane</keyword>
<dbReference type="PRINTS" id="PR00237">
    <property type="entry name" value="GPCRRHODOPSN"/>
</dbReference>
<dbReference type="CDD" id="cd00637">
    <property type="entry name" value="7tm_classA_rhodopsin-like"/>
    <property type="match status" value="1"/>
</dbReference>
<evidence type="ECO:0000256" key="3">
    <source>
        <dbReference type="ARBA" id="ARBA00022692"/>
    </source>
</evidence>
<dbReference type="Pfam" id="PF00001">
    <property type="entry name" value="7tm_1"/>
    <property type="match status" value="1"/>
</dbReference>
<dbReference type="Gene3D" id="1.20.1070.10">
    <property type="entry name" value="Rhodopsin 7-helix transmembrane proteins"/>
    <property type="match status" value="1"/>
</dbReference>
<evidence type="ECO:0000256" key="10">
    <source>
        <dbReference type="SAM" id="Phobius"/>
    </source>
</evidence>
<feature type="transmembrane region" description="Helical" evidence="10">
    <location>
        <begin position="91"/>
        <end position="115"/>
    </location>
</feature>
<protein>
    <recommendedName>
        <fullName evidence="11">G-protein coupled receptors family 1 profile domain-containing protein</fullName>
    </recommendedName>
</protein>
<sequence>MASATVYLTALCSPWLLSSFLALVFFLSLLGYLPFKYVYNAVSLSLFTALCVMSAAYAGTGTSLRRSAAKAGRQSARSAANRRKQVKFTKLTLIVTLTFLVSWCPFQILNIVFYVCTIRGMFCTPVISASAVQSVKLLQYASSMANPAIYSFKIPEFRGVIKEKTSLLRARGSTRALKMNQRRDGLELTVES</sequence>
<feature type="transmembrane region" description="Helical" evidence="10">
    <location>
        <begin position="37"/>
        <end position="58"/>
    </location>
</feature>
<dbReference type="InterPro" id="IPR017452">
    <property type="entry name" value="GPCR_Rhodpsn_7TM"/>
</dbReference>
<dbReference type="AlphaFoldDB" id="A7RRT1"/>
<dbReference type="GO" id="GO:0005886">
    <property type="term" value="C:plasma membrane"/>
    <property type="evidence" value="ECO:0000318"/>
    <property type="project" value="GO_Central"/>
</dbReference>
<comment type="subcellular location">
    <subcellularLocation>
        <location evidence="1">Cell membrane</location>
        <topology evidence="1">Multi-pass membrane protein</topology>
    </subcellularLocation>
</comment>
<evidence type="ECO:0000256" key="1">
    <source>
        <dbReference type="ARBA" id="ARBA00004651"/>
    </source>
</evidence>
<feature type="domain" description="G-protein coupled receptors family 1 profile" evidence="11">
    <location>
        <begin position="1"/>
        <end position="150"/>
    </location>
</feature>
<keyword evidence="6 10" id="KW-0472">Membrane</keyword>
<dbReference type="EMBL" id="DS469532">
    <property type="protein sequence ID" value="EDO45817.1"/>
    <property type="molecule type" value="Genomic_DNA"/>
</dbReference>
<dbReference type="KEGG" id="nve:5517953"/>
<evidence type="ECO:0000256" key="8">
    <source>
        <dbReference type="ARBA" id="ARBA00023180"/>
    </source>
</evidence>